<organism evidence="1 2">
    <name type="scientific">Colletotrichum noveboracense</name>
    <dbReference type="NCBI Taxonomy" id="2664923"/>
    <lineage>
        <taxon>Eukaryota</taxon>
        <taxon>Fungi</taxon>
        <taxon>Dikarya</taxon>
        <taxon>Ascomycota</taxon>
        <taxon>Pezizomycotina</taxon>
        <taxon>Sordariomycetes</taxon>
        <taxon>Hypocreomycetidae</taxon>
        <taxon>Glomerellales</taxon>
        <taxon>Glomerellaceae</taxon>
        <taxon>Colletotrichum</taxon>
        <taxon>Colletotrichum gloeosporioides species complex</taxon>
    </lineage>
</organism>
<proteinExistence type="predicted"/>
<dbReference type="Proteomes" id="UP001152533">
    <property type="component" value="Unassembled WGS sequence"/>
</dbReference>
<gene>
    <name evidence="1" type="ORF">CGXH109_LOCUS106678</name>
</gene>
<reference evidence="1" key="1">
    <citation type="submission" date="2022-08" db="EMBL/GenBank/DDBJ databases">
        <authorList>
            <person name="Giroux E."/>
            <person name="Giroux E."/>
        </authorList>
    </citation>
    <scope>NUCLEOTIDE SEQUENCE</scope>
    <source>
        <strain evidence="1">H1091258</strain>
    </source>
</reference>
<evidence type="ECO:0000313" key="2">
    <source>
        <dbReference type="Proteomes" id="UP001152533"/>
    </source>
</evidence>
<dbReference type="EMBL" id="CAMGZC010001085">
    <property type="protein sequence ID" value="CAI0651454.1"/>
    <property type="molecule type" value="Genomic_DNA"/>
</dbReference>
<dbReference type="AlphaFoldDB" id="A0A9W4S2V8"/>
<comment type="caution">
    <text evidence="1">The sequence shown here is derived from an EMBL/GenBank/DDBJ whole genome shotgun (WGS) entry which is preliminary data.</text>
</comment>
<sequence length="99" mass="10677">MGVAGARMPRRATLGAYLRADWNDLIASRGELFPSTELPLRPSPSDTAPFAAVRSPVFPSWTWCCALIIARASGKRAPTPAIEGALFPFTPIESHQPQS</sequence>
<protein>
    <submittedName>
        <fullName evidence="1">Uncharacterized protein</fullName>
    </submittedName>
</protein>
<accession>A0A9W4S2V8</accession>
<name>A0A9W4S2V8_9PEZI</name>
<keyword evidence="2" id="KW-1185">Reference proteome</keyword>
<evidence type="ECO:0000313" key="1">
    <source>
        <dbReference type="EMBL" id="CAI0651454.1"/>
    </source>
</evidence>